<evidence type="ECO:0000313" key="20">
    <source>
        <dbReference type="Proteomes" id="UP000000723"/>
    </source>
</evidence>
<comment type="catalytic activity">
    <reaction evidence="18">
        <text>a (3R)-hydroxyacyl-[ACP] = a (2E)-enoyl-[ACP] + H2O</text>
        <dbReference type="Rhea" id="RHEA:13097"/>
        <dbReference type="Rhea" id="RHEA-COMP:9925"/>
        <dbReference type="Rhea" id="RHEA-COMP:9945"/>
        <dbReference type="ChEBI" id="CHEBI:15377"/>
        <dbReference type="ChEBI" id="CHEBI:78784"/>
        <dbReference type="ChEBI" id="CHEBI:78827"/>
        <dbReference type="EC" id="4.2.1.59"/>
    </reaction>
</comment>
<dbReference type="OrthoDB" id="9772788at2"/>
<evidence type="ECO:0000256" key="13">
    <source>
        <dbReference type="ARBA" id="ARBA00023268"/>
    </source>
</evidence>
<dbReference type="InterPro" id="IPR020568">
    <property type="entry name" value="Ribosomal_Su5_D2-typ_SF"/>
</dbReference>
<evidence type="ECO:0000256" key="16">
    <source>
        <dbReference type="ARBA" id="ARBA00061221"/>
    </source>
</evidence>
<dbReference type="GO" id="GO:0046872">
    <property type="term" value="F:metal ion binding"/>
    <property type="evidence" value="ECO:0007669"/>
    <property type="project" value="UniProtKB-KW"/>
</dbReference>
<evidence type="ECO:0000256" key="17">
    <source>
        <dbReference type="ARBA" id="ARBA00061355"/>
    </source>
</evidence>
<feature type="active site" evidence="18">
    <location>
        <position position="364"/>
    </location>
</feature>
<dbReference type="Gene3D" id="3.10.129.10">
    <property type="entry name" value="Hotdog Thioesterase"/>
    <property type="match status" value="1"/>
</dbReference>
<comment type="pathway">
    <text evidence="4">Glycolipid biosynthesis; lipid IV(A) biosynthesis; lipid IV(A) from (3R)-3-hydroxytetradecanoyl-[acyl-carrier-protein] and UDP-N-acetyl-alpha-D-glucosamine: step 2/6.</text>
</comment>
<dbReference type="KEGG" id="aps:CFPG_480"/>
<dbReference type="UniPathway" id="UPA00359">
    <property type="reaction ID" value="UER00478"/>
</dbReference>
<dbReference type="HOGENOM" id="CLU_046528_2_0_10"/>
<keyword evidence="11 18" id="KW-0443">Lipid metabolism</keyword>
<keyword evidence="12 18" id="KW-0456">Lyase</keyword>
<dbReference type="InterPro" id="IPR010084">
    <property type="entry name" value="FabZ"/>
</dbReference>
<evidence type="ECO:0000256" key="14">
    <source>
        <dbReference type="ARBA" id="ARBA00024535"/>
    </source>
</evidence>
<organism evidence="19 20">
    <name type="scientific">Azobacteroides pseudotrichonymphae genomovar. CFP2</name>
    <dbReference type="NCBI Taxonomy" id="511995"/>
    <lineage>
        <taxon>Bacteria</taxon>
        <taxon>Pseudomonadati</taxon>
        <taxon>Bacteroidota</taxon>
        <taxon>Bacteroidia</taxon>
        <taxon>Bacteroidales</taxon>
        <taxon>Candidatus Azobacteroides</taxon>
    </lineage>
</organism>
<dbReference type="EC" id="4.2.1.59" evidence="18"/>
<evidence type="ECO:0000313" key="19">
    <source>
        <dbReference type="EMBL" id="BAG83743.1"/>
    </source>
</evidence>
<evidence type="ECO:0000256" key="10">
    <source>
        <dbReference type="ARBA" id="ARBA00022833"/>
    </source>
</evidence>
<reference evidence="20" key="1">
    <citation type="journal article" date="2008" name="Science">
        <title>Genome of an endosymbiont coupling N2 fixation to cellulolysis within RT protist cells in termite gut.</title>
        <authorList>
            <person name="Hongoh Y."/>
            <person name="Sharma V.K."/>
            <person name="Prakash T."/>
            <person name="Noda S."/>
            <person name="Toh H."/>
            <person name="Taylor T.D."/>
            <person name="Kudo T."/>
            <person name="Sakaki Y."/>
            <person name="Toyoda A."/>
            <person name="Hattori M."/>
            <person name="Ohkuma M."/>
        </authorList>
    </citation>
    <scope>NUCLEOTIDE SEQUENCE [LARGE SCALE GENOMIC DNA]</scope>
</reference>
<evidence type="ECO:0000256" key="7">
    <source>
        <dbReference type="ARBA" id="ARBA00022556"/>
    </source>
</evidence>
<dbReference type="eggNOG" id="COG0764">
    <property type="taxonomic scope" value="Bacteria"/>
</dbReference>
<comment type="function">
    <text evidence="15 18">Involved in unsaturated fatty acids biosynthesis. Catalyzes the dehydration of short chain beta-hydroxyacyl-ACPs and long chain saturated and unsaturated beta-hydroxyacyl-ACPs.</text>
</comment>
<dbReference type="Proteomes" id="UP000000723">
    <property type="component" value="Chromosome"/>
</dbReference>
<comment type="similarity">
    <text evidence="16">In the N-terminal section; belongs to the LpxC family.</text>
</comment>
<keyword evidence="20" id="KW-1185">Reference proteome</keyword>
<comment type="cofactor">
    <cofactor evidence="1">
        <name>Zn(2+)</name>
        <dbReference type="ChEBI" id="CHEBI:29105"/>
    </cofactor>
</comment>
<accession>B6YRC1</accession>
<evidence type="ECO:0000256" key="9">
    <source>
        <dbReference type="ARBA" id="ARBA00022801"/>
    </source>
</evidence>
<evidence type="ECO:0000256" key="1">
    <source>
        <dbReference type="ARBA" id="ARBA00001947"/>
    </source>
</evidence>
<dbReference type="AlphaFoldDB" id="B6YRC1"/>
<keyword evidence="9" id="KW-0378">Hydrolase</keyword>
<dbReference type="InterPro" id="IPR015870">
    <property type="entry name" value="UDP-acyl_N-AcGlcN_deAcase_N"/>
</dbReference>
<dbReference type="GO" id="GO:0016020">
    <property type="term" value="C:membrane"/>
    <property type="evidence" value="ECO:0007669"/>
    <property type="project" value="GOC"/>
</dbReference>
<comment type="function">
    <text evidence="2">Catalyzes the hydrolysis of UDP-3-O-myristoyl-N-acetylglucosamine to form UDP-3-O-myristoylglucosamine and acetate, the committed step in lipid A biosynthesis.</text>
</comment>
<dbReference type="CDD" id="cd01288">
    <property type="entry name" value="FabZ"/>
    <property type="match status" value="1"/>
</dbReference>
<comment type="subcellular location">
    <subcellularLocation>
        <location evidence="3 18">Cytoplasm</location>
    </subcellularLocation>
</comment>
<dbReference type="Pfam" id="PF07977">
    <property type="entry name" value="FabA"/>
    <property type="match status" value="1"/>
</dbReference>
<keyword evidence="8" id="KW-0479">Metal-binding</keyword>
<evidence type="ECO:0000256" key="6">
    <source>
        <dbReference type="ARBA" id="ARBA00022516"/>
    </source>
</evidence>
<dbReference type="SUPFAM" id="SSF54637">
    <property type="entry name" value="Thioesterase/thiol ester dehydrase-isomerase"/>
    <property type="match status" value="1"/>
</dbReference>
<dbReference type="InterPro" id="IPR011334">
    <property type="entry name" value="UDP-acyl_GlcNac_deAcase_C"/>
</dbReference>
<keyword evidence="13" id="KW-0511">Multifunctional enzyme</keyword>
<dbReference type="Pfam" id="PF03331">
    <property type="entry name" value="LpxC"/>
    <property type="match status" value="2"/>
</dbReference>
<dbReference type="EMBL" id="AP010656">
    <property type="protein sequence ID" value="BAG83743.1"/>
    <property type="molecule type" value="Genomic_DNA"/>
</dbReference>
<dbReference type="GO" id="GO:0006633">
    <property type="term" value="P:fatty acid biosynthetic process"/>
    <property type="evidence" value="ECO:0007669"/>
    <property type="project" value="UniProtKB-UniRule"/>
</dbReference>
<dbReference type="eggNOG" id="COG0774">
    <property type="taxonomic scope" value="Bacteria"/>
</dbReference>
<gene>
    <name evidence="18" type="primary">fabZ</name>
    <name evidence="19" type="ordered locus">CFPG_480</name>
</gene>
<evidence type="ECO:0000256" key="8">
    <source>
        <dbReference type="ARBA" id="ARBA00022723"/>
    </source>
</evidence>
<dbReference type="Gene3D" id="3.30.230.20">
    <property type="entry name" value="lpxc deacetylase, domain 1"/>
    <property type="match status" value="1"/>
</dbReference>
<comment type="similarity">
    <text evidence="18">Belongs to the thioester dehydratase family. FabZ subfamily.</text>
</comment>
<evidence type="ECO:0000256" key="2">
    <source>
        <dbReference type="ARBA" id="ARBA00002923"/>
    </source>
</evidence>
<dbReference type="PANTHER" id="PTHR30272:SF1">
    <property type="entry name" value="3-HYDROXYACYL-[ACYL-CARRIER-PROTEIN] DEHYDRATASE"/>
    <property type="match status" value="1"/>
</dbReference>
<evidence type="ECO:0000256" key="15">
    <source>
        <dbReference type="ARBA" id="ARBA00025049"/>
    </source>
</evidence>
<comment type="similarity">
    <text evidence="17">In the C-terminal section; belongs to the thioester dehydratase family.</text>
</comment>
<evidence type="ECO:0000256" key="4">
    <source>
        <dbReference type="ARBA" id="ARBA00005002"/>
    </source>
</evidence>
<dbReference type="RefSeq" id="WP_012573504.1">
    <property type="nucleotide sequence ID" value="NC_011565.1"/>
</dbReference>
<name>B6YRC1_AZOPC</name>
<sequence length="461" mass="52486">MNKQHTLKDFFSLSGQSSHSRRTVHITFYPAPENHGYKIRRTDLDGQPIINAVAENVIDSLQDTTISDNGIQVNAVEHAFAALYALQVDNCLVEVNASEFPILDGTSMPYVNEIERVGLEEQKVDREYYIVKNKMEVCDEVEGSSIVLLPDDHLVINTLMSFDSTVFSSQFATLNCLKDFKKEVAASRTFVFVREVESLIKNNLIKRSDLDNIIIIYDRQITQERLDLLAEKMNVVRKDVVQLGYIMSRSLAYSNEPARHKLLDILGDISLVGRPIRGRIIATCPGHKINNRMARLIRKDVKPNEIQAPEYNPNKTPLMDINRIKELLPHRYPFLLVDKIIEIGEKHIVGVKNVSVNEPFFQGHFPQEPLMPGVLLVEAMAQVGGLLVLNTLEDPHNYSTYFMKIDAVKFRQKVVPGDTLIFHLKFISDIRRGMANMKGRCFIGERLVCEAEFMAQMVKNK</sequence>
<evidence type="ECO:0000256" key="18">
    <source>
        <dbReference type="HAMAP-Rule" id="MF_00406"/>
    </source>
</evidence>
<dbReference type="GO" id="GO:0103117">
    <property type="term" value="F:UDP-3-O-acyl-N-acetylglucosamine deacetylase activity"/>
    <property type="evidence" value="ECO:0007669"/>
    <property type="project" value="UniProtKB-EC"/>
</dbReference>
<dbReference type="SUPFAM" id="SSF54211">
    <property type="entry name" value="Ribosomal protein S5 domain 2-like"/>
    <property type="match status" value="2"/>
</dbReference>
<proteinExistence type="inferred from homology"/>
<dbReference type="STRING" id="511995.CFPG_480"/>
<protein>
    <recommendedName>
        <fullName evidence="18">3-hydroxyacyl-[acyl-carrier-protein] dehydratase FabZ</fullName>
        <ecNumber evidence="18">4.2.1.59</ecNumber>
    </recommendedName>
    <alternativeName>
        <fullName evidence="18">(3R)-hydroxymyristoyl-[acyl-carrier-protein] dehydratase</fullName>
        <shortName evidence="18">(3R)-hydroxymyristoyl-ACP dehydrase</shortName>
    </alternativeName>
    <alternativeName>
        <fullName evidence="18">Beta-hydroxyacyl-ACP dehydratase</fullName>
    </alternativeName>
</protein>
<evidence type="ECO:0000256" key="12">
    <source>
        <dbReference type="ARBA" id="ARBA00023239"/>
    </source>
</evidence>
<dbReference type="NCBIfam" id="TIGR01750">
    <property type="entry name" value="fabZ"/>
    <property type="match status" value="1"/>
</dbReference>
<dbReference type="InterPro" id="IPR029069">
    <property type="entry name" value="HotDog_dom_sf"/>
</dbReference>
<keyword evidence="10" id="KW-0862">Zinc</keyword>
<keyword evidence="5 18" id="KW-0963">Cytoplasm</keyword>
<dbReference type="NCBIfam" id="NF009667">
    <property type="entry name" value="PRK13188.1"/>
    <property type="match status" value="1"/>
</dbReference>
<dbReference type="Gene3D" id="3.30.1700.10">
    <property type="entry name" value="lpxc deacetylase, domain 2"/>
    <property type="match status" value="1"/>
</dbReference>
<dbReference type="HAMAP" id="MF_00406">
    <property type="entry name" value="FabZ"/>
    <property type="match status" value="1"/>
</dbReference>
<dbReference type="InterPro" id="IPR013114">
    <property type="entry name" value="FabA_FabZ"/>
</dbReference>
<dbReference type="FunFam" id="3.10.129.10:FF:000001">
    <property type="entry name" value="3-hydroxyacyl-[acyl-carrier-protein] dehydratase FabZ"/>
    <property type="match status" value="1"/>
</dbReference>
<dbReference type="GO" id="GO:0005737">
    <property type="term" value="C:cytoplasm"/>
    <property type="evidence" value="ECO:0007669"/>
    <property type="project" value="UniProtKB-SubCell"/>
</dbReference>
<evidence type="ECO:0000256" key="11">
    <source>
        <dbReference type="ARBA" id="ARBA00023098"/>
    </source>
</evidence>
<dbReference type="PANTHER" id="PTHR30272">
    <property type="entry name" value="3-HYDROXYACYL-[ACYL-CARRIER-PROTEIN] DEHYDRATASE"/>
    <property type="match status" value="1"/>
</dbReference>
<keyword evidence="6 18" id="KW-0444">Lipid biosynthesis</keyword>
<dbReference type="InterPro" id="IPR004463">
    <property type="entry name" value="UDP-acyl_GlcNac_deAcase"/>
</dbReference>
<keyword evidence="7 18" id="KW-0441">Lipid A biosynthesis</keyword>
<dbReference type="GO" id="GO:0009245">
    <property type="term" value="P:lipid A biosynthetic process"/>
    <property type="evidence" value="ECO:0007669"/>
    <property type="project" value="UniProtKB-UniRule"/>
</dbReference>
<evidence type="ECO:0000256" key="3">
    <source>
        <dbReference type="ARBA" id="ARBA00004496"/>
    </source>
</evidence>
<comment type="catalytic activity">
    <reaction evidence="14">
        <text>a UDP-3-O-[(3R)-3-hydroxyacyl]-N-acetyl-alpha-D-glucosamine + H2O = a UDP-3-O-[(3R)-3-hydroxyacyl]-alpha-D-glucosamine + acetate</text>
        <dbReference type="Rhea" id="RHEA:67816"/>
        <dbReference type="ChEBI" id="CHEBI:15377"/>
        <dbReference type="ChEBI" id="CHEBI:30089"/>
        <dbReference type="ChEBI" id="CHEBI:137740"/>
        <dbReference type="ChEBI" id="CHEBI:173225"/>
        <dbReference type="EC" id="3.5.1.108"/>
    </reaction>
</comment>
<evidence type="ECO:0000256" key="5">
    <source>
        <dbReference type="ARBA" id="ARBA00022490"/>
    </source>
</evidence>
<dbReference type="GO" id="GO:0019171">
    <property type="term" value="F:(3R)-hydroxyacyl-[acyl-carrier-protein] dehydratase activity"/>
    <property type="evidence" value="ECO:0007669"/>
    <property type="project" value="UniProtKB-EC"/>
</dbReference>
<dbReference type="NCBIfam" id="NF000582">
    <property type="entry name" value="PRK00006.1"/>
    <property type="match status" value="1"/>
</dbReference>